<dbReference type="AlphaFoldDB" id="A0A4C1VDG7"/>
<dbReference type="EMBL" id="BGZK01000307">
    <property type="protein sequence ID" value="GBP35665.1"/>
    <property type="molecule type" value="Genomic_DNA"/>
</dbReference>
<dbReference type="InterPro" id="IPR011330">
    <property type="entry name" value="Glyco_hydro/deAcase_b/a-brl"/>
</dbReference>
<gene>
    <name evidence="1" type="ORF">EVAR_74990_1</name>
</gene>
<protein>
    <submittedName>
        <fullName evidence="1">Uncharacterized protein</fullName>
    </submittedName>
</protein>
<dbReference type="Proteomes" id="UP000299102">
    <property type="component" value="Unassembled WGS sequence"/>
</dbReference>
<name>A0A4C1VDG7_EUMVA</name>
<organism evidence="1 2">
    <name type="scientific">Eumeta variegata</name>
    <name type="common">Bagworm moth</name>
    <name type="synonym">Eumeta japonica</name>
    <dbReference type="NCBI Taxonomy" id="151549"/>
    <lineage>
        <taxon>Eukaryota</taxon>
        <taxon>Metazoa</taxon>
        <taxon>Ecdysozoa</taxon>
        <taxon>Arthropoda</taxon>
        <taxon>Hexapoda</taxon>
        <taxon>Insecta</taxon>
        <taxon>Pterygota</taxon>
        <taxon>Neoptera</taxon>
        <taxon>Endopterygota</taxon>
        <taxon>Lepidoptera</taxon>
        <taxon>Glossata</taxon>
        <taxon>Ditrysia</taxon>
        <taxon>Tineoidea</taxon>
        <taxon>Psychidae</taxon>
        <taxon>Oiketicinae</taxon>
        <taxon>Eumeta</taxon>
    </lineage>
</organism>
<dbReference type="OrthoDB" id="504708at2759"/>
<comment type="caution">
    <text evidence="1">The sequence shown here is derived from an EMBL/GenBank/DDBJ whole genome shotgun (WGS) entry which is preliminary data.</text>
</comment>
<dbReference type="SUPFAM" id="SSF88713">
    <property type="entry name" value="Glycoside hydrolase/deacetylase"/>
    <property type="match status" value="1"/>
</dbReference>
<evidence type="ECO:0000313" key="1">
    <source>
        <dbReference type="EMBL" id="GBP35665.1"/>
    </source>
</evidence>
<accession>A0A4C1VDG7</accession>
<dbReference type="STRING" id="151549.A0A4C1VDG7"/>
<dbReference type="PANTHER" id="PTHR45985:SF8">
    <property type="entry name" value="CHITIN DEACETYLASE-LIKE 9, ISOFORM A"/>
    <property type="match status" value="1"/>
</dbReference>
<dbReference type="InterPro" id="IPR052740">
    <property type="entry name" value="CE4"/>
</dbReference>
<dbReference type="GO" id="GO:0005975">
    <property type="term" value="P:carbohydrate metabolic process"/>
    <property type="evidence" value="ECO:0007669"/>
    <property type="project" value="InterPro"/>
</dbReference>
<reference evidence="1 2" key="1">
    <citation type="journal article" date="2019" name="Commun. Biol.">
        <title>The bagworm genome reveals a unique fibroin gene that provides high tensile strength.</title>
        <authorList>
            <person name="Kono N."/>
            <person name="Nakamura H."/>
            <person name="Ohtoshi R."/>
            <person name="Tomita M."/>
            <person name="Numata K."/>
            <person name="Arakawa K."/>
        </authorList>
    </citation>
    <scope>NUCLEOTIDE SEQUENCE [LARGE SCALE GENOMIC DNA]</scope>
</reference>
<dbReference type="GO" id="GO:0016787">
    <property type="term" value="F:hydrolase activity"/>
    <property type="evidence" value="ECO:0007669"/>
    <property type="project" value="UniProtKB-ARBA"/>
</dbReference>
<dbReference type="Gene3D" id="3.20.20.370">
    <property type="entry name" value="Glycoside hydrolase/deacetylase"/>
    <property type="match status" value="1"/>
</dbReference>
<keyword evidence="2" id="KW-1185">Reference proteome</keyword>
<proteinExistence type="predicted"/>
<evidence type="ECO:0000313" key="2">
    <source>
        <dbReference type="Proteomes" id="UP000299102"/>
    </source>
</evidence>
<dbReference type="PANTHER" id="PTHR45985">
    <property type="match status" value="1"/>
</dbReference>
<sequence>MTGNNTFQVMAEVGLQYDCSWPTISHVNPGLWPYTLDYSTIQDCPVPPCPTASIPGVWVLPMVSWIDLNGNPCAMVDSCFSVPPLTDEDAWFEFIVTNFERHYLGNRSPFGFYIHEWYVSINPAVERALVRFMNMINSMEDVFMVNGGDVIDWVRHPVPVDEHKSRPCRSFPSRTCTPTTCGPLVGEHNDMAYWMSSCAPCPNTYPWLGNPLGL</sequence>